<evidence type="ECO:0000313" key="6">
    <source>
        <dbReference type="Proteomes" id="UP001152795"/>
    </source>
</evidence>
<comment type="subcellular location">
    <subcellularLocation>
        <location evidence="1">Nucleus</location>
    </subcellularLocation>
</comment>
<evidence type="ECO:0000256" key="3">
    <source>
        <dbReference type="ARBA" id="ARBA00022448"/>
    </source>
</evidence>
<evidence type="ECO:0000256" key="2">
    <source>
        <dbReference type="ARBA" id="ARBA00005892"/>
    </source>
</evidence>
<keyword evidence="4" id="KW-0539">Nucleus</keyword>
<dbReference type="GO" id="GO:0044611">
    <property type="term" value="C:nuclear pore inner ring"/>
    <property type="evidence" value="ECO:0007669"/>
    <property type="project" value="TreeGrafter"/>
</dbReference>
<dbReference type="Proteomes" id="UP001152795">
    <property type="component" value="Unassembled WGS sequence"/>
</dbReference>
<feature type="non-terminal residue" evidence="5">
    <location>
        <position position="1"/>
    </location>
</feature>
<dbReference type="EMBL" id="CACRXK020016431">
    <property type="protein sequence ID" value="CAB4029814.1"/>
    <property type="molecule type" value="Genomic_DNA"/>
</dbReference>
<accession>A0A6S7JI20</accession>
<dbReference type="InterPro" id="IPR021827">
    <property type="entry name" value="Nup186/Nup192/Nup205"/>
</dbReference>
<comment type="caution">
    <text evidence="5">The sequence shown here is derived from an EMBL/GenBank/DDBJ whole genome shotgun (WGS) entry which is preliminary data.</text>
</comment>
<organism evidence="5 6">
    <name type="scientific">Paramuricea clavata</name>
    <name type="common">Red gorgonian</name>
    <name type="synonym">Violescent sea-whip</name>
    <dbReference type="NCBI Taxonomy" id="317549"/>
    <lineage>
        <taxon>Eukaryota</taxon>
        <taxon>Metazoa</taxon>
        <taxon>Cnidaria</taxon>
        <taxon>Anthozoa</taxon>
        <taxon>Octocorallia</taxon>
        <taxon>Malacalcyonacea</taxon>
        <taxon>Plexauridae</taxon>
        <taxon>Paramuricea</taxon>
    </lineage>
</organism>
<dbReference type="OrthoDB" id="2019644at2759"/>
<comment type="similarity">
    <text evidence="2">Belongs to the NUP186/NUP192/NUP205 family.</text>
</comment>
<dbReference type="AlphaFoldDB" id="A0A6S7JI20"/>
<name>A0A6S7JI20_PARCT</name>
<evidence type="ECO:0000313" key="5">
    <source>
        <dbReference type="EMBL" id="CAB4029814.1"/>
    </source>
</evidence>
<dbReference type="GO" id="GO:0017056">
    <property type="term" value="F:structural constituent of nuclear pore"/>
    <property type="evidence" value="ECO:0007669"/>
    <property type="project" value="TreeGrafter"/>
</dbReference>
<evidence type="ECO:0000256" key="1">
    <source>
        <dbReference type="ARBA" id="ARBA00004123"/>
    </source>
</evidence>
<evidence type="ECO:0000256" key="4">
    <source>
        <dbReference type="ARBA" id="ARBA00023242"/>
    </source>
</evidence>
<keyword evidence="6" id="KW-1185">Reference proteome</keyword>
<dbReference type="PANTHER" id="PTHR31344:SF0">
    <property type="entry name" value="NUCLEAR PORE COMPLEX PROTEIN NUP205"/>
    <property type="match status" value="1"/>
</dbReference>
<sequence length="174" mass="19731">MAGKEWSWRSYKRLLSVVETAILKKRPEAYYDLDGVLKTFKSELLSPLRNPAKNDTHRSEVQQSTTVGIVVGGHGEKQKFPAQFIKEALLLSDILNMNELAAVELLLVSEQQKANFPGQTRGLVAVLLYHDGRRCLLSALRTLLQSREGLTWTLELDEEMSELIMSFTKQIINE</sequence>
<proteinExistence type="inferred from homology"/>
<keyword evidence="3" id="KW-0813">Transport</keyword>
<reference evidence="5" key="1">
    <citation type="submission" date="2020-04" db="EMBL/GenBank/DDBJ databases">
        <authorList>
            <person name="Alioto T."/>
            <person name="Alioto T."/>
            <person name="Gomez Garrido J."/>
        </authorList>
    </citation>
    <scope>NUCLEOTIDE SEQUENCE</scope>
    <source>
        <strain evidence="5">A484AB</strain>
    </source>
</reference>
<dbReference type="Pfam" id="PF11894">
    <property type="entry name" value="Nup192"/>
    <property type="match status" value="1"/>
</dbReference>
<dbReference type="GO" id="GO:0006999">
    <property type="term" value="P:nuclear pore organization"/>
    <property type="evidence" value="ECO:0007669"/>
    <property type="project" value="TreeGrafter"/>
</dbReference>
<gene>
    <name evidence="5" type="ORF">PACLA_8A088432</name>
</gene>
<protein>
    <submittedName>
        <fullName evidence="5">Nuclear pore complex Nup205-like</fullName>
    </submittedName>
</protein>
<dbReference type="PANTHER" id="PTHR31344">
    <property type="entry name" value="NUCLEAR PORE COMPLEX PROTEIN NUP205"/>
    <property type="match status" value="1"/>
</dbReference>